<name>A0ABY7TE12_9SPHI</name>
<reference evidence="3 4" key="1">
    <citation type="submission" date="2023-02" db="EMBL/GenBank/DDBJ databases">
        <title>Genome sequence of Mucilaginibacter jinjuensis strain KACC 16571.</title>
        <authorList>
            <person name="Kim S."/>
            <person name="Heo J."/>
            <person name="Kwon S.-W."/>
        </authorList>
    </citation>
    <scope>NUCLEOTIDE SEQUENCE [LARGE SCALE GENOMIC DNA]</scope>
    <source>
        <strain evidence="3 4">KACC 16571</strain>
    </source>
</reference>
<protein>
    <submittedName>
        <fullName evidence="3">MBL fold metallo-hydrolase</fullName>
    </submittedName>
</protein>
<dbReference type="EMBL" id="CP117167">
    <property type="protein sequence ID" value="WCT14290.1"/>
    <property type="molecule type" value="Genomic_DNA"/>
</dbReference>
<keyword evidence="4" id="KW-1185">Reference proteome</keyword>
<sequence>MEKNFNVIYLGGPTVIIEIGGLRLMTDPTLDPEGETFMIGDKPGYWKTAGPATLEIGHIDAVLLSHDQHKDNLDNAGREFIKTVAKTLTTHVGAERLGGNAIGLAPFEAVKLNDEVTITGTPARHGPAGTEHITGEVTGFIIETKDIQIYLTGDTVYYEGVKEIAQKFQPAYVFAFAGAAQARGPFNLTMGVNDVLDTASVFNDAVIIPLHFEGWSHYTESEKELVQSFEAIGIGHRFKLLEPGVTVTL</sequence>
<dbReference type="Gene3D" id="3.60.15.10">
    <property type="entry name" value="Ribonuclease Z/Hydroxyacylglutathione hydrolase-like"/>
    <property type="match status" value="1"/>
</dbReference>
<dbReference type="SUPFAM" id="SSF56281">
    <property type="entry name" value="Metallo-hydrolase/oxidoreductase"/>
    <property type="match status" value="1"/>
</dbReference>
<organism evidence="3 4">
    <name type="scientific">Mucilaginibacter jinjuensis</name>
    <dbReference type="NCBI Taxonomy" id="1176721"/>
    <lineage>
        <taxon>Bacteria</taxon>
        <taxon>Pseudomonadati</taxon>
        <taxon>Bacteroidota</taxon>
        <taxon>Sphingobacteriia</taxon>
        <taxon>Sphingobacteriales</taxon>
        <taxon>Sphingobacteriaceae</taxon>
        <taxon>Mucilaginibacter</taxon>
    </lineage>
</organism>
<evidence type="ECO:0000256" key="1">
    <source>
        <dbReference type="ARBA" id="ARBA00022801"/>
    </source>
</evidence>
<evidence type="ECO:0000259" key="2">
    <source>
        <dbReference type="Pfam" id="PF12706"/>
    </source>
</evidence>
<evidence type="ECO:0000313" key="4">
    <source>
        <dbReference type="Proteomes" id="UP001216139"/>
    </source>
</evidence>
<dbReference type="PANTHER" id="PTHR43546">
    <property type="entry name" value="UPF0173 METAL-DEPENDENT HYDROLASE MJ1163-RELATED"/>
    <property type="match status" value="1"/>
</dbReference>
<dbReference type="Pfam" id="PF12706">
    <property type="entry name" value="Lactamase_B_2"/>
    <property type="match status" value="1"/>
</dbReference>
<evidence type="ECO:0000313" key="3">
    <source>
        <dbReference type="EMBL" id="WCT14290.1"/>
    </source>
</evidence>
<dbReference type="PANTHER" id="PTHR43546:SF9">
    <property type="entry name" value="L-ASCORBATE-6-PHOSPHATE LACTONASE ULAG-RELATED"/>
    <property type="match status" value="1"/>
</dbReference>
<dbReference type="InterPro" id="IPR050114">
    <property type="entry name" value="UPF0173_UPF0282_UlaG_hydrolase"/>
</dbReference>
<dbReference type="Proteomes" id="UP001216139">
    <property type="component" value="Chromosome"/>
</dbReference>
<feature type="domain" description="Metallo-beta-lactamase" evidence="2">
    <location>
        <begin position="25"/>
        <end position="212"/>
    </location>
</feature>
<dbReference type="InterPro" id="IPR036866">
    <property type="entry name" value="RibonucZ/Hydroxyglut_hydro"/>
</dbReference>
<dbReference type="InterPro" id="IPR001279">
    <property type="entry name" value="Metallo-B-lactamas"/>
</dbReference>
<accession>A0ABY7TE12</accession>
<dbReference type="RefSeq" id="WP_273632694.1">
    <property type="nucleotide sequence ID" value="NZ_CP117167.1"/>
</dbReference>
<gene>
    <name evidence="3" type="ORF">PQO05_10125</name>
</gene>
<proteinExistence type="predicted"/>
<keyword evidence="1" id="KW-0378">Hydrolase</keyword>